<evidence type="ECO:0000256" key="1">
    <source>
        <dbReference type="SAM" id="SignalP"/>
    </source>
</evidence>
<dbReference type="Proteomes" id="UP000317010">
    <property type="component" value="Unassembled WGS sequence"/>
</dbReference>
<proteinExistence type="predicted"/>
<feature type="domain" description="DUF5683" evidence="2">
    <location>
        <begin position="65"/>
        <end position="226"/>
    </location>
</feature>
<feature type="signal peptide" evidence="1">
    <location>
        <begin position="1"/>
        <end position="20"/>
    </location>
</feature>
<dbReference type="AlphaFoldDB" id="A0A562TUH9"/>
<keyword evidence="1" id="KW-0732">Signal</keyword>
<protein>
    <recommendedName>
        <fullName evidence="2">DUF5683 domain-containing protein</fullName>
    </recommendedName>
</protein>
<feature type="chain" id="PRO_5022169180" description="DUF5683 domain-containing protein" evidence="1">
    <location>
        <begin position="21"/>
        <end position="228"/>
    </location>
</feature>
<organism evidence="3 4">
    <name type="scientific">Mucilaginibacter frigoritolerans</name>
    <dbReference type="NCBI Taxonomy" id="652788"/>
    <lineage>
        <taxon>Bacteria</taxon>
        <taxon>Pseudomonadati</taxon>
        <taxon>Bacteroidota</taxon>
        <taxon>Sphingobacteriia</taxon>
        <taxon>Sphingobacteriales</taxon>
        <taxon>Sphingobacteriaceae</taxon>
        <taxon>Mucilaginibacter</taxon>
    </lineage>
</organism>
<evidence type="ECO:0000313" key="4">
    <source>
        <dbReference type="Proteomes" id="UP000317010"/>
    </source>
</evidence>
<sequence>MYKYLLVVCLCMACVFTARAQQPDTTSAKLKTSKDSLVSTKKDTDVVRSFKSKKQKERAYHPDSTHSPHTAVIRSLIVPGLGQIYNHQWWKVPVIYTGIGLLGWAVVFNNTYYNEFLALSKYREHGVTPGPKDPYYNEYNLYINQPDQALYDATDAYRRNRDLSILGILAAWGINAVDAYIDAKFMHSYSVDNNLSMKIIPSLLNQPVYALNSSSSYVMGLKITFTLR</sequence>
<evidence type="ECO:0000259" key="2">
    <source>
        <dbReference type="Pfam" id="PF18935"/>
    </source>
</evidence>
<gene>
    <name evidence="3" type="ORF">JN11_03666</name>
</gene>
<dbReference type="OrthoDB" id="9813910at2"/>
<comment type="caution">
    <text evidence="3">The sequence shown here is derived from an EMBL/GenBank/DDBJ whole genome shotgun (WGS) entry which is preliminary data.</text>
</comment>
<accession>A0A562TUH9</accession>
<evidence type="ECO:0000313" key="3">
    <source>
        <dbReference type="EMBL" id="TWI97205.1"/>
    </source>
</evidence>
<reference evidence="3 4" key="1">
    <citation type="submission" date="2019-07" db="EMBL/GenBank/DDBJ databases">
        <title>Genomic Encyclopedia of Archaeal and Bacterial Type Strains, Phase II (KMG-II): from individual species to whole genera.</title>
        <authorList>
            <person name="Goeker M."/>
        </authorList>
    </citation>
    <scope>NUCLEOTIDE SEQUENCE [LARGE SCALE GENOMIC DNA]</scope>
    <source>
        <strain evidence="3 4">ATCC BAA-1854</strain>
    </source>
</reference>
<keyword evidence="4" id="KW-1185">Reference proteome</keyword>
<name>A0A562TUH9_9SPHI</name>
<dbReference type="RefSeq" id="WP_144914782.1">
    <property type="nucleotide sequence ID" value="NZ_VLLI01000011.1"/>
</dbReference>
<dbReference type="InterPro" id="IPR043738">
    <property type="entry name" value="DUF5683"/>
</dbReference>
<dbReference type="EMBL" id="VLLI01000011">
    <property type="protein sequence ID" value="TWI97205.1"/>
    <property type="molecule type" value="Genomic_DNA"/>
</dbReference>
<dbReference type="Pfam" id="PF18935">
    <property type="entry name" value="DUF5683"/>
    <property type="match status" value="1"/>
</dbReference>